<evidence type="ECO:0000313" key="3">
    <source>
        <dbReference type="Proteomes" id="UP001377804"/>
    </source>
</evidence>
<feature type="transmembrane region" description="Helical" evidence="1">
    <location>
        <begin position="103"/>
        <end position="129"/>
    </location>
</feature>
<comment type="caution">
    <text evidence="2">The sequence shown here is derived from an EMBL/GenBank/DDBJ whole genome shotgun (WGS) entry which is preliminary data.</text>
</comment>
<protein>
    <submittedName>
        <fullName evidence="2">Uncharacterized protein</fullName>
    </submittedName>
</protein>
<feature type="transmembrane region" description="Helical" evidence="1">
    <location>
        <begin position="68"/>
        <end position="91"/>
    </location>
</feature>
<organism evidence="2 3">
    <name type="scientific">Holzapfeliella saturejae</name>
    <dbReference type="NCBI Taxonomy" id="3082953"/>
    <lineage>
        <taxon>Bacteria</taxon>
        <taxon>Bacillati</taxon>
        <taxon>Bacillota</taxon>
        <taxon>Bacilli</taxon>
        <taxon>Lactobacillales</taxon>
        <taxon>Lactobacillaceae</taxon>
        <taxon>Holzapfeliella</taxon>
    </lineage>
</organism>
<evidence type="ECO:0000256" key="1">
    <source>
        <dbReference type="SAM" id="Phobius"/>
    </source>
</evidence>
<keyword evidence="3" id="KW-1185">Reference proteome</keyword>
<evidence type="ECO:0000313" key="2">
    <source>
        <dbReference type="EMBL" id="MEJ6348969.1"/>
    </source>
</evidence>
<keyword evidence="1" id="KW-0812">Transmembrane</keyword>
<gene>
    <name evidence="2" type="ORF">R4Y45_07020</name>
</gene>
<feature type="transmembrane region" description="Helical" evidence="1">
    <location>
        <begin position="12"/>
        <end position="32"/>
    </location>
</feature>
<proteinExistence type="predicted"/>
<feature type="transmembrane region" description="Helical" evidence="1">
    <location>
        <begin position="179"/>
        <end position="200"/>
    </location>
</feature>
<name>A0ABU8SI10_9LACO</name>
<feature type="transmembrane region" description="Helical" evidence="1">
    <location>
        <begin position="220"/>
        <end position="242"/>
    </location>
</feature>
<sequence length="251" mass="29096">MVGMQRLFFRHFFTLKNLSMIFLIFLAIVASVDFKYQSDLSATYQILMQGLSFEALKFDDIIRVLMSYLGFCYLFTKIISFNRTAYVFLVLSRLKNYFGYFNARLVFALILSVIYWLLYLIVIGSYLVIFHNNELIELQSILFSTLTLYFYLMSILSCLTLALMYIIIQIILKDDGAALTFLIIYIVINLTVGNQTILWINTGLIQLARTTVISDNQINLNISIGYLVSQNIIVYSVISLILTRGTKRWKK</sequence>
<keyword evidence="1" id="KW-0472">Membrane</keyword>
<accession>A0ABU8SI10</accession>
<dbReference type="RefSeq" id="WP_339970473.1">
    <property type="nucleotide sequence ID" value="NZ_JAWMWG010000005.1"/>
</dbReference>
<reference evidence="2 3" key="1">
    <citation type="submission" date="2023-10" db="EMBL/GenBank/DDBJ databases">
        <title>Holzapfeliella saturejae sp. nov. isolated from Satureja montana flowers.</title>
        <authorList>
            <person name="Alcantara C."/>
            <person name="Zuniga M."/>
            <person name="Landete J.M."/>
            <person name="Monedero V."/>
        </authorList>
    </citation>
    <scope>NUCLEOTIDE SEQUENCE [LARGE SCALE GENOMIC DNA]</scope>
    <source>
        <strain evidence="2 3">He02</strain>
    </source>
</reference>
<dbReference type="EMBL" id="JAWMWG010000005">
    <property type="protein sequence ID" value="MEJ6348969.1"/>
    <property type="molecule type" value="Genomic_DNA"/>
</dbReference>
<keyword evidence="1" id="KW-1133">Transmembrane helix</keyword>
<dbReference type="Proteomes" id="UP001377804">
    <property type="component" value="Unassembled WGS sequence"/>
</dbReference>
<feature type="transmembrane region" description="Helical" evidence="1">
    <location>
        <begin position="149"/>
        <end position="172"/>
    </location>
</feature>